<evidence type="ECO:0000313" key="2">
    <source>
        <dbReference type="Proteomes" id="UP001196413"/>
    </source>
</evidence>
<keyword evidence="2" id="KW-1185">Reference proteome</keyword>
<organism evidence="1 2">
    <name type="scientific">Parelaphostrongylus tenuis</name>
    <name type="common">Meningeal worm</name>
    <dbReference type="NCBI Taxonomy" id="148309"/>
    <lineage>
        <taxon>Eukaryota</taxon>
        <taxon>Metazoa</taxon>
        <taxon>Ecdysozoa</taxon>
        <taxon>Nematoda</taxon>
        <taxon>Chromadorea</taxon>
        <taxon>Rhabditida</taxon>
        <taxon>Rhabditina</taxon>
        <taxon>Rhabditomorpha</taxon>
        <taxon>Strongyloidea</taxon>
        <taxon>Metastrongylidae</taxon>
        <taxon>Parelaphostrongylus</taxon>
    </lineage>
</organism>
<gene>
    <name evidence="1" type="ORF">KIN20_019269</name>
</gene>
<sequence length="70" mass="7908">MDFSLHDFHHPFPLVRNWEMKDSQARTTHVRKEANISASSTAVRDVGISAMESMVVTMENFFTAVLIVVA</sequence>
<comment type="caution">
    <text evidence="1">The sequence shown here is derived from an EMBL/GenBank/DDBJ whole genome shotgun (WGS) entry which is preliminary data.</text>
</comment>
<dbReference type="AlphaFoldDB" id="A0AAD5MKR7"/>
<reference evidence="1" key="1">
    <citation type="submission" date="2021-06" db="EMBL/GenBank/DDBJ databases">
        <title>Parelaphostrongylus tenuis whole genome reference sequence.</title>
        <authorList>
            <person name="Garwood T.J."/>
            <person name="Larsen P.A."/>
            <person name="Fountain-Jones N.M."/>
            <person name="Garbe J.R."/>
            <person name="Macchietto M.G."/>
            <person name="Kania S.A."/>
            <person name="Gerhold R.W."/>
            <person name="Richards J.E."/>
            <person name="Wolf T.M."/>
        </authorList>
    </citation>
    <scope>NUCLEOTIDE SEQUENCE</scope>
    <source>
        <strain evidence="1">MNPRO001-30</strain>
        <tissue evidence="1">Meninges</tissue>
    </source>
</reference>
<proteinExistence type="predicted"/>
<dbReference type="EMBL" id="JAHQIW010003841">
    <property type="protein sequence ID" value="KAJ1360330.1"/>
    <property type="molecule type" value="Genomic_DNA"/>
</dbReference>
<protein>
    <submittedName>
        <fullName evidence="1">Uncharacterized protein</fullName>
    </submittedName>
</protein>
<evidence type="ECO:0000313" key="1">
    <source>
        <dbReference type="EMBL" id="KAJ1360330.1"/>
    </source>
</evidence>
<name>A0AAD5MKR7_PARTN</name>
<dbReference type="Proteomes" id="UP001196413">
    <property type="component" value="Unassembled WGS sequence"/>
</dbReference>
<accession>A0AAD5MKR7</accession>